<reference evidence="2" key="1">
    <citation type="journal article" date="2021" name="Genome Biol. Evol.">
        <title>The assembled and annotated genome of the fairy-ring fungus Marasmius oreades.</title>
        <authorList>
            <person name="Hiltunen M."/>
            <person name="Ament-Velasquez S.L."/>
            <person name="Johannesson H."/>
        </authorList>
    </citation>
    <scope>NUCLEOTIDE SEQUENCE</scope>
    <source>
        <strain evidence="2">03SP1</strain>
    </source>
</reference>
<dbReference type="EMBL" id="CM032186">
    <property type="protein sequence ID" value="KAG7090531.1"/>
    <property type="molecule type" value="Genomic_DNA"/>
</dbReference>
<keyword evidence="3" id="KW-1185">Reference proteome</keyword>
<dbReference type="InterPro" id="IPR011032">
    <property type="entry name" value="GroES-like_sf"/>
</dbReference>
<dbReference type="InterPro" id="IPR013149">
    <property type="entry name" value="ADH-like_C"/>
</dbReference>
<dbReference type="KEGG" id="more:E1B28_009640"/>
<dbReference type="OrthoDB" id="3233595at2759"/>
<dbReference type="RefSeq" id="XP_043007001.1">
    <property type="nucleotide sequence ID" value="XM_043154546.1"/>
</dbReference>
<dbReference type="PANTHER" id="PTHR45348">
    <property type="entry name" value="HYPOTHETICAL OXIDOREDUCTASE (EUROFUNG)"/>
    <property type="match status" value="1"/>
</dbReference>
<accession>A0A9P7RWM1</accession>
<dbReference type="Proteomes" id="UP001049176">
    <property type="component" value="Chromosome 6"/>
</dbReference>
<gene>
    <name evidence="2" type="ORF">E1B28_009640</name>
</gene>
<dbReference type="PANTHER" id="PTHR45348:SF2">
    <property type="entry name" value="ZINC-TYPE ALCOHOL DEHYDROGENASE-LIKE PROTEIN C2E1P3.01"/>
    <property type="match status" value="1"/>
</dbReference>
<protein>
    <recommendedName>
        <fullName evidence="1">Enoyl reductase (ER) domain-containing protein</fullName>
    </recommendedName>
</protein>
<comment type="caution">
    <text evidence="2">The sequence shown here is derived from an EMBL/GenBank/DDBJ whole genome shotgun (WGS) entry which is preliminary data.</text>
</comment>
<dbReference type="GO" id="GO:0016651">
    <property type="term" value="F:oxidoreductase activity, acting on NAD(P)H"/>
    <property type="evidence" value="ECO:0007669"/>
    <property type="project" value="InterPro"/>
</dbReference>
<dbReference type="SMART" id="SM00829">
    <property type="entry name" value="PKS_ER"/>
    <property type="match status" value="1"/>
</dbReference>
<dbReference type="InterPro" id="IPR036291">
    <property type="entry name" value="NAD(P)-bd_dom_sf"/>
</dbReference>
<dbReference type="SUPFAM" id="SSF51735">
    <property type="entry name" value="NAD(P)-binding Rossmann-fold domains"/>
    <property type="match status" value="1"/>
</dbReference>
<dbReference type="GeneID" id="66078716"/>
<evidence type="ECO:0000259" key="1">
    <source>
        <dbReference type="SMART" id="SM00829"/>
    </source>
</evidence>
<dbReference type="Gene3D" id="3.40.50.720">
    <property type="entry name" value="NAD(P)-binding Rossmann-like Domain"/>
    <property type="match status" value="1"/>
</dbReference>
<organism evidence="2 3">
    <name type="scientific">Marasmius oreades</name>
    <name type="common">fairy-ring Marasmius</name>
    <dbReference type="NCBI Taxonomy" id="181124"/>
    <lineage>
        <taxon>Eukaryota</taxon>
        <taxon>Fungi</taxon>
        <taxon>Dikarya</taxon>
        <taxon>Basidiomycota</taxon>
        <taxon>Agaricomycotina</taxon>
        <taxon>Agaricomycetes</taxon>
        <taxon>Agaricomycetidae</taxon>
        <taxon>Agaricales</taxon>
        <taxon>Marasmiineae</taxon>
        <taxon>Marasmiaceae</taxon>
        <taxon>Marasmius</taxon>
    </lineage>
</organism>
<dbReference type="CDD" id="cd08249">
    <property type="entry name" value="enoyl_reductase_like"/>
    <property type="match status" value="1"/>
</dbReference>
<dbReference type="InterPro" id="IPR020843">
    <property type="entry name" value="ER"/>
</dbReference>
<dbReference type="SUPFAM" id="SSF50129">
    <property type="entry name" value="GroES-like"/>
    <property type="match status" value="1"/>
</dbReference>
<dbReference type="Pfam" id="PF08240">
    <property type="entry name" value="ADH_N"/>
    <property type="match status" value="1"/>
</dbReference>
<name>A0A9P7RWM1_9AGAR</name>
<dbReference type="Gene3D" id="3.90.180.10">
    <property type="entry name" value="Medium-chain alcohol dehydrogenases, catalytic domain"/>
    <property type="match status" value="1"/>
</dbReference>
<dbReference type="AlphaFoldDB" id="A0A9P7RWM1"/>
<feature type="domain" description="Enoyl reductase (ER)" evidence="1">
    <location>
        <begin position="11"/>
        <end position="356"/>
    </location>
</feature>
<evidence type="ECO:0000313" key="2">
    <source>
        <dbReference type="EMBL" id="KAG7090531.1"/>
    </source>
</evidence>
<evidence type="ECO:0000313" key="3">
    <source>
        <dbReference type="Proteomes" id="UP001049176"/>
    </source>
</evidence>
<dbReference type="InterPro" id="IPR047122">
    <property type="entry name" value="Trans-enoyl_RdTase-like"/>
</dbReference>
<sequence length="362" mass="38120">MPQQKALAIPSQAAPYTLISKPIPTPGPSEVLVKIEGIALGPLESKLPSIPSALDMFGPYPIFTGTDAAGVVEQVGENVKRLKKGDRVVFQGWFLPDYTSFQQYAVADENIVVKLPSTISTLEASSILVSLVTAAFGFALPNPATPSLTETAKGFNVSFFLNGRAGAGIKPFWEEGAKGTKSGEPIVIFGGSSSVGQFAIQIAKHLGYSPIITTSSLKHTDYLKHLGATDVIERTASAADIRDLAQGKQFNTVFDAVGVINQAYVDLLAPQGTFIVALPVSPDLEFRDGRKAANSLGAAHVFKELGLGLMEKLEGLLESGVIQPNRVEKVSGGLAGIPGAVARLQKEGVSGVKLVVDPRETP</sequence>
<proteinExistence type="predicted"/>
<dbReference type="Pfam" id="PF00107">
    <property type="entry name" value="ADH_zinc_N"/>
    <property type="match status" value="1"/>
</dbReference>
<dbReference type="InterPro" id="IPR013154">
    <property type="entry name" value="ADH-like_N"/>
</dbReference>